<organism evidence="7 8">
    <name type="scientific">Angustibacter luteus</name>
    <dbReference type="NCBI Taxonomy" id="658456"/>
    <lineage>
        <taxon>Bacteria</taxon>
        <taxon>Bacillati</taxon>
        <taxon>Actinomycetota</taxon>
        <taxon>Actinomycetes</taxon>
        <taxon>Kineosporiales</taxon>
        <taxon>Kineosporiaceae</taxon>
    </lineage>
</organism>
<evidence type="ECO:0000259" key="6">
    <source>
        <dbReference type="Pfam" id="PF07940"/>
    </source>
</evidence>
<evidence type="ECO:0000256" key="1">
    <source>
        <dbReference type="ARBA" id="ARBA00004418"/>
    </source>
</evidence>
<dbReference type="PANTHER" id="PTHR39210:SF1">
    <property type="entry name" value="HEPARIN-SULFATE LYASE"/>
    <property type="match status" value="1"/>
</dbReference>
<dbReference type="EMBL" id="JBHSRD010000004">
    <property type="protein sequence ID" value="MFC6007636.1"/>
    <property type="molecule type" value="Genomic_DNA"/>
</dbReference>
<keyword evidence="4" id="KW-0456">Lyase</keyword>
<evidence type="ECO:0000256" key="5">
    <source>
        <dbReference type="SAM" id="SignalP"/>
    </source>
</evidence>
<dbReference type="Gene3D" id="1.50.10.100">
    <property type="entry name" value="Chondroitin AC/alginate lyase"/>
    <property type="match status" value="1"/>
</dbReference>
<keyword evidence="2 5" id="KW-0732">Signal</keyword>
<protein>
    <submittedName>
        <fullName evidence="7">Heparinase II/III family protein</fullName>
    </submittedName>
</protein>
<dbReference type="RefSeq" id="WP_345715683.1">
    <property type="nucleotide sequence ID" value="NZ_BAABFP010000002.1"/>
</dbReference>
<dbReference type="Pfam" id="PF07940">
    <property type="entry name" value="Hepar_II_III_C"/>
    <property type="match status" value="1"/>
</dbReference>
<comment type="caution">
    <text evidence="7">The sequence shown here is derived from an EMBL/GenBank/DDBJ whole genome shotgun (WGS) entry which is preliminary data.</text>
</comment>
<dbReference type="Gene3D" id="2.70.98.70">
    <property type="match status" value="1"/>
</dbReference>
<proteinExistence type="predicted"/>
<dbReference type="PANTHER" id="PTHR39210">
    <property type="entry name" value="HEPARIN-SULFATE LYASE"/>
    <property type="match status" value="1"/>
</dbReference>
<evidence type="ECO:0000256" key="3">
    <source>
        <dbReference type="ARBA" id="ARBA00022764"/>
    </source>
</evidence>
<evidence type="ECO:0000313" key="7">
    <source>
        <dbReference type="EMBL" id="MFC6007636.1"/>
    </source>
</evidence>
<evidence type="ECO:0000256" key="4">
    <source>
        <dbReference type="ARBA" id="ARBA00023239"/>
    </source>
</evidence>
<reference evidence="8" key="1">
    <citation type="journal article" date="2019" name="Int. J. Syst. Evol. Microbiol.">
        <title>The Global Catalogue of Microorganisms (GCM) 10K type strain sequencing project: providing services to taxonomists for standard genome sequencing and annotation.</title>
        <authorList>
            <consortium name="The Broad Institute Genomics Platform"/>
            <consortium name="The Broad Institute Genome Sequencing Center for Infectious Disease"/>
            <person name="Wu L."/>
            <person name="Ma J."/>
        </authorList>
    </citation>
    <scope>NUCLEOTIDE SEQUENCE [LARGE SCALE GENOMIC DNA]</scope>
    <source>
        <strain evidence="8">KACC 14249</strain>
    </source>
</reference>
<evidence type="ECO:0000313" key="8">
    <source>
        <dbReference type="Proteomes" id="UP001596189"/>
    </source>
</evidence>
<feature type="signal peptide" evidence="5">
    <location>
        <begin position="1"/>
        <end position="28"/>
    </location>
</feature>
<name>A0ABW1JEZ9_9ACTN</name>
<keyword evidence="3" id="KW-0574">Periplasm</keyword>
<gene>
    <name evidence="7" type="ORF">ACFQDO_10895</name>
</gene>
<sequence>MHRRGRLTTTVGLVVVLGAVAVASTATAGDAGAATPVPSVAGSAAIANVARAQAQCDLGVTAARPDDAARAGQIMAGRVPIEKYGTVLIPRNPTWRPQAGLDSSGDGHMNSLHYLVPLLREGVRTGNRAMVDRFYGLLRDWGTDNRLTLKKRPNGYGWQPIYTGYRMQVIGCALAGPRGREPWLRRLAAVHANYVTTYTSTLASNNTGIQLAMGQYVLGCSMGHASWRNAARGRLSRLVTHLVYADGSTREGAVSYATSDYAWFRLAGQRLRRCGTSVPSGWSRVDAIARFVGNAIRPDGSYEALGDTSPQRPSVSTYTGTAAEWSARLGAGGTRPVSPFAIFRSGGYAFGRSGWGTATRPFTQQSFYSLRFGAGPGAGIFHAHADAGALTFYANGSELLHDTGQWRYQYGATRTFVTGRDAHNVVSASGGGYSTTRAAAVTAVLSDAHRDLVTIVDTGYRKNKITLTRTVLYSRSGEYLVVWDRAVSALKDAKGHVVPRQFAQHWQLGPGQSTLTSAGQVSTSGPGANTTLVWLGTRPRVTVSTGSTSPRRGWVSPSYGKLTPAPAVRASLGPATVAGWVTVVLPRPAGTAPSAVAASAQSLTSSRLEVTVRTASGRSERVVLTRSAASVSEVSGAVAR</sequence>
<dbReference type="SUPFAM" id="SSF48230">
    <property type="entry name" value="Chondroitin AC/alginate lyase"/>
    <property type="match status" value="1"/>
</dbReference>
<accession>A0ABW1JEZ9</accession>
<feature type="chain" id="PRO_5046714241" evidence="5">
    <location>
        <begin position="29"/>
        <end position="640"/>
    </location>
</feature>
<evidence type="ECO:0000256" key="2">
    <source>
        <dbReference type="ARBA" id="ARBA00022729"/>
    </source>
</evidence>
<keyword evidence="8" id="KW-1185">Reference proteome</keyword>
<dbReference type="InterPro" id="IPR008929">
    <property type="entry name" value="Chondroitin_lyas"/>
</dbReference>
<feature type="domain" description="Heparinase II/III-like C-terminal" evidence="6">
    <location>
        <begin position="350"/>
        <end position="568"/>
    </location>
</feature>
<dbReference type="InterPro" id="IPR012480">
    <property type="entry name" value="Hepar_II_III_C"/>
</dbReference>
<dbReference type="Proteomes" id="UP001596189">
    <property type="component" value="Unassembled WGS sequence"/>
</dbReference>
<comment type="subcellular location">
    <subcellularLocation>
        <location evidence="1">Periplasm</location>
    </subcellularLocation>
</comment>